<dbReference type="EMBL" id="GBXM01045226">
    <property type="protein sequence ID" value="JAH63351.1"/>
    <property type="molecule type" value="Transcribed_RNA"/>
</dbReference>
<organism evidence="1">
    <name type="scientific">Anguilla anguilla</name>
    <name type="common">European freshwater eel</name>
    <name type="synonym">Muraena anguilla</name>
    <dbReference type="NCBI Taxonomy" id="7936"/>
    <lineage>
        <taxon>Eukaryota</taxon>
        <taxon>Metazoa</taxon>
        <taxon>Chordata</taxon>
        <taxon>Craniata</taxon>
        <taxon>Vertebrata</taxon>
        <taxon>Euteleostomi</taxon>
        <taxon>Actinopterygii</taxon>
        <taxon>Neopterygii</taxon>
        <taxon>Teleostei</taxon>
        <taxon>Anguilliformes</taxon>
        <taxon>Anguillidae</taxon>
        <taxon>Anguilla</taxon>
    </lineage>
</organism>
<reference evidence="1" key="1">
    <citation type="submission" date="2014-11" db="EMBL/GenBank/DDBJ databases">
        <authorList>
            <person name="Amaro Gonzalez C."/>
        </authorList>
    </citation>
    <scope>NUCLEOTIDE SEQUENCE</scope>
</reference>
<protein>
    <submittedName>
        <fullName evidence="1">Uncharacterized protein</fullName>
    </submittedName>
</protein>
<accession>A0A0E9UBZ5</accession>
<proteinExistence type="predicted"/>
<name>A0A0E9UBZ5_ANGAN</name>
<dbReference type="AlphaFoldDB" id="A0A0E9UBZ5"/>
<sequence>MFWTPMTIAPCLRRARPQLS</sequence>
<evidence type="ECO:0000313" key="1">
    <source>
        <dbReference type="EMBL" id="JAH63351.1"/>
    </source>
</evidence>
<reference evidence="1" key="2">
    <citation type="journal article" date="2015" name="Fish Shellfish Immunol.">
        <title>Early steps in the European eel (Anguilla anguilla)-Vibrio vulnificus interaction in the gills: Role of the RtxA13 toxin.</title>
        <authorList>
            <person name="Callol A."/>
            <person name="Pajuelo D."/>
            <person name="Ebbesson L."/>
            <person name="Teles M."/>
            <person name="MacKenzie S."/>
            <person name="Amaro C."/>
        </authorList>
    </citation>
    <scope>NUCLEOTIDE SEQUENCE</scope>
</reference>